<organism evidence="1 2">
    <name type="scientific">Catalinimonas alkaloidigena</name>
    <dbReference type="NCBI Taxonomy" id="1075417"/>
    <lineage>
        <taxon>Bacteria</taxon>
        <taxon>Pseudomonadati</taxon>
        <taxon>Bacteroidota</taxon>
        <taxon>Cytophagia</taxon>
        <taxon>Cytophagales</taxon>
        <taxon>Catalimonadaceae</taxon>
        <taxon>Catalinimonas</taxon>
    </lineage>
</organism>
<dbReference type="EMBL" id="FNFO01000017">
    <property type="protein sequence ID" value="SDM61628.1"/>
    <property type="molecule type" value="Genomic_DNA"/>
</dbReference>
<accession>A0A1G9UNW0</accession>
<name>A0A1G9UNW0_9BACT</name>
<evidence type="ECO:0000313" key="2">
    <source>
        <dbReference type="Proteomes" id="UP000198510"/>
    </source>
</evidence>
<keyword evidence="2" id="KW-1185">Reference proteome</keyword>
<dbReference type="Pfam" id="PF15593">
    <property type="entry name" value="Imm42"/>
    <property type="match status" value="1"/>
</dbReference>
<proteinExistence type="predicted"/>
<evidence type="ECO:0000313" key="1">
    <source>
        <dbReference type="EMBL" id="SDM61628.1"/>
    </source>
</evidence>
<protein>
    <submittedName>
        <fullName evidence="1">Immunity protein 42</fullName>
    </submittedName>
</protein>
<dbReference type="OrthoDB" id="1453735at2"/>
<gene>
    <name evidence="1" type="ORF">SAMN05421823_11729</name>
</gene>
<dbReference type="InterPro" id="IPR028958">
    <property type="entry name" value="Imm42"/>
</dbReference>
<reference evidence="1 2" key="1">
    <citation type="submission" date="2016-10" db="EMBL/GenBank/DDBJ databases">
        <authorList>
            <person name="de Groot N.N."/>
        </authorList>
    </citation>
    <scope>NUCLEOTIDE SEQUENCE [LARGE SCALE GENOMIC DNA]</scope>
    <source>
        <strain evidence="1 2">DSM 25186</strain>
    </source>
</reference>
<dbReference type="Proteomes" id="UP000198510">
    <property type="component" value="Unassembled WGS sequence"/>
</dbReference>
<dbReference type="STRING" id="1075417.SAMN05421823_11729"/>
<sequence>MSRVLYLSYPWSVRPSCCYRPGWPCMYCTERYADPNMIVGDKAKFAIEFEFSDDLVERKRKMGFGKLWIENQYYGTKEDLIFLEGYLLRLVEELLQAPALSFAYFPRAKPELYERLTREREANAHYKLSDSTFTDDFDGYKFARDGRIFMVWRLINRTFFKELQRYPTDIQVCSALESDINEVYLEAKREIDRPTIG</sequence>
<dbReference type="AlphaFoldDB" id="A0A1G9UNW0"/>